<feature type="compositionally biased region" description="Basic and acidic residues" evidence="1">
    <location>
        <begin position="101"/>
        <end position="116"/>
    </location>
</feature>
<reference evidence="4 6" key="1">
    <citation type="submission" date="2018-08" db="EMBL/GenBank/DDBJ databases">
        <title>The first complete genome of Treponema rectale (CHPAT), a commensal spirochete of the bovine rectum.</title>
        <authorList>
            <person name="Staton G.J."/>
            <person name="Clegg S.R."/>
            <person name="Carter S.D."/>
            <person name="Radford A.D."/>
            <person name="Darby A."/>
            <person name="Hall N."/>
            <person name="Birtles R.J."/>
            <person name="Evans N.J."/>
        </authorList>
    </citation>
    <scope>NUCLEOTIDE SEQUENCE [LARGE SCALE GENOMIC DNA]</scope>
    <source>
        <strain evidence="4 6">CHPA</strain>
    </source>
</reference>
<feature type="transmembrane region" description="Helical" evidence="2">
    <location>
        <begin position="33"/>
        <end position="53"/>
    </location>
</feature>
<dbReference type="RefSeq" id="WP_184651873.1">
    <property type="nucleotide sequence ID" value="NZ_JACHFR010000001.1"/>
</dbReference>
<evidence type="ECO:0000313" key="3">
    <source>
        <dbReference type="EMBL" id="MBB5218454.1"/>
    </source>
</evidence>
<reference evidence="3 5" key="2">
    <citation type="submission" date="2020-08" db="EMBL/GenBank/DDBJ databases">
        <title>Genomic Encyclopedia of Type Strains, Phase IV (KMG-IV): sequencing the most valuable type-strain genomes for metagenomic binning, comparative biology and taxonomic classification.</title>
        <authorList>
            <person name="Goeker M."/>
        </authorList>
    </citation>
    <scope>NUCLEOTIDE SEQUENCE [LARGE SCALE GENOMIC DNA]</scope>
    <source>
        <strain evidence="3 5">DSM 103679</strain>
    </source>
</reference>
<dbReference type="Proteomes" id="UP000578697">
    <property type="component" value="Unassembled WGS sequence"/>
</dbReference>
<feature type="compositionally biased region" description="Polar residues" evidence="1">
    <location>
        <begin position="168"/>
        <end position="178"/>
    </location>
</feature>
<evidence type="ECO:0000313" key="4">
    <source>
        <dbReference type="EMBL" id="QOS39856.1"/>
    </source>
</evidence>
<dbReference type="EMBL" id="JACHFR010000001">
    <property type="protein sequence ID" value="MBB5218454.1"/>
    <property type="molecule type" value="Genomic_DNA"/>
</dbReference>
<feature type="compositionally biased region" description="Low complexity" evidence="1">
    <location>
        <begin position="182"/>
        <end position="197"/>
    </location>
</feature>
<dbReference type="Proteomes" id="UP000593591">
    <property type="component" value="Chromosome"/>
</dbReference>
<dbReference type="AlphaFoldDB" id="A0A840SC87"/>
<evidence type="ECO:0000313" key="6">
    <source>
        <dbReference type="Proteomes" id="UP000593591"/>
    </source>
</evidence>
<organism evidence="3 5">
    <name type="scientific">Treponema rectale</name>
    <dbReference type="NCBI Taxonomy" id="744512"/>
    <lineage>
        <taxon>Bacteria</taxon>
        <taxon>Pseudomonadati</taxon>
        <taxon>Spirochaetota</taxon>
        <taxon>Spirochaetia</taxon>
        <taxon>Spirochaetales</taxon>
        <taxon>Treponemataceae</taxon>
        <taxon>Treponema</taxon>
    </lineage>
</organism>
<protein>
    <submittedName>
        <fullName evidence="3">Uncharacterized protein</fullName>
    </submittedName>
</protein>
<keyword evidence="2" id="KW-1133">Transmembrane helix</keyword>
<feature type="region of interest" description="Disordered" evidence="1">
    <location>
        <begin position="90"/>
        <end position="260"/>
    </location>
</feature>
<keyword evidence="5" id="KW-1185">Reference proteome</keyword>
<accession>A0A840SC87</accession>
<proteinExistence type="predicted"/>
<name>A0A840SC87_9SPIR</name>
<gene>
    <name evidence="4" type="ORF">DYE49_05070</name>
    <name evidence="3" type="ORF">HNP77_000798</name>
</gene>
<feature type="transmembrane region" description="Helical" evidence="2">
    <location>
        <begin position="7"/>
        <end position="27"/>
    </location>
</feature>
<evidence type="ECO:0000256" key="1">
    <source>
        <dbReference type="SAM" id="MobiDB-lite"/>
    </source>
</evidence>
<evidence type="ECO:0000256" key="2">
    <source>
        <dbReference type="SAM" id="Phobius"/>
    </source>
</evidence>
<sequence length="275" mass="28645">MFKPKNVLVPATGALVLSFLVSIISTGNFGSSLFRAFLFFLLFAVLGFGISFLNDRFLSVGDDFTAGGGEESVPRRSSGNAVDIVIDDENLTDDGDSPRFNVEHNTRTLGERDTEAPSKASSVSQQVSESSAEMSRAPENSDVPQQENSGGAAAAGFVPVNLAEPAGSGSSQNVSGTSAAGVPDAAPVSSQPAQSSSGKVNSERAAQMKEIDDLPDLGSSEDGSDGEEGLIESSDFASLGESTEEEKVSVVDGEKAKDHDTETMAKAIRTLLKRE</sequence>
<dbReference type="EMBL" id="CP031517">
    <property type="protein sequence ID" value="QOS39856.1"/>
    <property type="molecule type" value="Genomic_DNA"/>
</dbReference>
<feature type="compositionally biased region" description="Basic and acidic residues" evidence="1">
    <location>
        <begin position="245"/>
        <end position="260"/>
    </location>
</feature>
<feature type="compositionally biased region" description="Low complexity" evidence="1">
    <location>
        <begin position="118"/>
        <end position="135"/>
    </location>
</feature>
<keyword evidence="2" id="KW-0812">Transmembrane</keyword>
<evidence type="ECO:0000313" key="5">
    <source>
        <dbReference type="Proteomes" id="UP000578697"/>
    </source>
</evidence>
<keyword evidence="2" id="KW-0472">Membrane</keyword>
<dbReference type="KEGG" id="trc:DYE49_05070"/>